<proteinExistence type="predicted"/>
<reference evidence="2" key="1">
    <citation type="submission" date="2016-10" db="EMBL/GenBank/DDBJ databases">
        <authorList>
            <person name="Varghese N."/>
            <person name="Submissions S."/>
        </authorList>
    </citation>
    <scope>NUCLEOTIDE SEQUENCE [LARGE SCALE GENOMIC DNA]</scope>
    <source>
        <strain evidence="2">DSM 3669</strain>
    </source>
</reference>
<dbReference type="Pfam" id="PF12841">
    <property type="entry name" value="YvrJ"/>
    <property type="match status" value="1"/>
</dbReference>
<keyword evidence="2" id="KW-1185">Reference proteome</keyword>
<dbReference type="RefSeq" id="WP_092485047.1">
    <property type="nucleotide sequence ID" value="NZ_FOYM01000022.1"/>
</dbReference>
<dbReference type="STRING" id="39060.SAMN05660706_12236"/>
<dbReference type="InterPro" id="IPR024419">
    <property type="entry name" value="YvrJ"/>
</dbReference>
<dbReference type="EMBL" id="FOYM01000022">
    <property type="protein sequence ID" value="SFR11065.1"/>
    <property type="molecule type" value="Genomic_DNA"/>
</dbReference>
<evidence type="ECO:0000313" key="1">
    <source>
        <dbReference type="EMBL" id="SFR11065.1"/>
    </source>
</evidence>
<dbReference type="OrthoDB" id="2662123at2"/>
<sequence>MEELLKNIANVGFPIAVAAYLLVRIENRLDNLSVSIGELARAVSEMREEI</sequence>
<accession>A0A1I6E067</accession>
<dbReference type="Proteomes" id="UP000199584">
    <property type="component" value="Unassembled WGS sequence"/>
</dbReference>
<protein>
    <submittedName>
        <fullName evidence="1">YvrJ protein family protein</fullName>
    </submittedName>
</protein>
<evidence type="ECO:0000313" key="2">
    <source>
        <dbReference type="Proteomes" id="UP000199584"/>
    </source>
</evidence>
<organism evidence="1 2">
    <name type="scientific">Desulfoscipio geothermicus DSM 3669</name>
    <dbReference type="NCBI Taxonomy" id="1121426"/>
    <lineage>
        <taxon>Bacteria</taxon>
        <taxon>Bacillati</taxon>
        <taxon>Bacillota</taxon>
        <taxon>Clostridia</taxon>
        <taxon>Eubacteriales</taxon>
        <taxon>Desulfallaceae</taxon>
        <taxon>Desulfoscipio</taxon>
    </lineage>
</organism>
<gene>
    <name evidence="1" type="ORF">SAMN05660706_12236</name>
</gene>
<name>A0A1I6E067_9FIRM</name>
<dbReference type="AlphaFoldDB" id="A0A1I6E067"/>